<dbReference type="PATRIC" id="fig|1202539.3.peg.125"/>
<feature type="domain" description="Pseudouridine synthase RsuA/RluA-like" evidence="3">
    <location>
        <begin position="26"/>
        <end position="143"/>
    </location>
</feature>
<dbReference type="OrthoDB" id="9807829at2"/>
<evidence type="ECO:0000259" key="3">
    <source>
        <dbReference type="Pfam" id="PF00849"/>
    </source>
</evidence>
<dbReference type="GO" id="GO:0003723">
    <property type="term" value="F:RNA binding"/>
    <property type="evidence" value="ECO:0007669"/>
    <property type="project" value="InterPro"/>
</dbReference>
<dbReference type="GO" id="GO:0000455">
    <property type="term" value="P:enzyme-directed rRNA pseudouridine synthesis"/>
    <property type="evidence" value="ECO:0007669"/>
    <property type="project" value="TreeGrafter"/>
</dbReference>
<dbReference type="PANTHER" id="PTHR21600:SF44">
    <property type="entry name" value="RIBOSOMAL LARGE SUBUNIT PSEUDOURIDINE SYNTHASE D"/>
    <property type="match status" value="1"/>
</dbReference>
<organism evidence="4 5">
    <name type="scientific">Candidatus Carsonella ruddii HT isolate Thao2000</name>
    <dbReference type="NCBI Taxonomy" id="1202539"/>
    <lineage>
        <taxon>Bacteria</taxon>
        <taxon>Pseudomonadati</taxon>
        <taxon>Pseudomonadota</taxon>
        <taxon>Gammaproteobacteria</taxon>
        <taxon>Oceanospirillales</taxon>
        <taxon>Halomonadaceae</taxon>
        <taxon>Zymobacter group</taxon>
        <taxon>Candidatus Carsonella</taxon>
    </lineage>
</organism>
<proteinExistence type="inferred from homology"/>
<dbReference type="GO" id="GO:0140098">
    <property type="term" value="F:catalytic activity, acting on RNA"/>
    <property type="evidence" value="ECO:0007669"/>
    <property type="project" value="UniProtKB-ARBA"/>
</dbReference>
<dbReference type="HOGENOM" id="CLU_1352569_0_0_6"/>
<dbReference type="InterPro" id="IPR020103">
    <property type="entry name" value="PsdUridine_synth_cat_dom_sf"/>
</dbReference>
<dbReference type="Proteomes" id="UP000003933">
    <property type="component" value="Chromosome"/>
</dbReference>
<dbReference type="InterPro" id="IPR050188">
    <property type="entry name" value="RluA_PseudoU_synthase"/>
</dbReference>
<dbReference type="Pfam" id="PF00849">
    <property type="entry name" value="PseudoU_synth_2"/>
    <property type="match status" value="1"/>
</dbReference>
<evidence type="ECO:0000256" key="1">
    <source>
        <dbReference type="ARBA" id="ARBA00010876"/>
    </source>
</evidence>
<dbReference type="GO" id="GO:0009982">
    <property type="term" value="F:pseudouridine synthase activity"/>
    <property type="evidence" value="ECO:0007669"/>
    <property type="project" value="InterPro"/>
</dbReference>
<dbReference type="KEGG" id="crt:A355_0156"/>
<dbReference type="EMBL" id="CP003544">
    <property type="protein sequence ID" value="AFP84175.1"/>
    <property type="molecule type" value="Genomic_DNA"/>
</dbReference>
<name>J3TWD0_CARRU</name>
<evidence type="ECO:0000313" key="5">
    <source>
        <dbReference type="Proteomes" id="UP000003933"/>
    </source>
</evidence>
<dbReference type="Gene3D" id="3.30.2350.10">
    <property type="entry name" value="Pseudouridine synthase"/>
    <property type="match status" value="1"/>
</dbReference>
<accession>J3TWD0</accession>
<evidence type="ECO:0000313" key="4">
    <source>
        <dbReference type="EMBL" id="AFP84175.1"/>
    </source>
</evidence>
<comment type="similarity">
    <text evidence="1">Belongs to the pseudouridine synthase RluA family.</text>
</comment>
<reference evidence="4 5" key="1">
    <citation type="journal article" date="2012" name="Mol. Biol. Evol.">
        <title>Genome reduction and co-evolution between the primary and secondary bacterial symbionts of psyllids.</title>
        <authorList>
            <person name="Sloan D.B."/>
            <person name="Moran N.A."/>
        </authorList>
    </citation>
    <scope>NUCLEOTIDE SEQUENCE [LARGE SCALE GENOMIC DNA]</scope>
    <source>
        <strain evidence="4 5">HT</strain>
    </source>
</reference>
<protein>
    <submittedName>
        <fullName evidence="4">Ribosomal large subunit pseudouridine synthase</fullName>
    </submittedName>
</protein>
<keyword evidence="2" id="KW-0413">Isomerase</keyword>
<dbReference type="SUPFAM" id="SSF55120">
    <property type="entry name" value="Pseudouridine synthase"/>
    <property type="match status" value="1"/>
</dbReference>
<dbReference type="PANTHER" id="PTHR21600">
    <property type="entry name" value="MITOCHONDRIAL RNA PSEUDOURIDINE SYNTHASE"/>
    <property type="match status" value="1"/>
</dbReference>
<dbReference type="InterPro" id="IPR006224">
    <property type="entry name" value="PsdUridine_synth_RluA-like_CS"/>
</dbReference>
<dbReference type="InterPro" id="IPR006145">
    <property type="entry name" value="PsdUridine_synth_RsuA/RluA"/>
</dbReference>
<dbReference type="RefSeq" id="WP_014887475.1">
    <property type="nucleotide sequence ID" value="NC_018417.1"/>
</dbReference>
<dbReference type="STRING" id="1202539.A355_0156"/>
<evidence type="ECO:0000256" key="2">
    <source>
        <dbReference type="ARBA" id="ARBA00023235"/>
    </source>
</evidence>
<dbReference type="AlphaFoldDB" id="J3TWD0"/>
<dbReference type="PROSITE" id="PS01129">
    <property type="entry name" value="PSI_RLU"/>
    <property type="match status" value="1"/>
</dbReference>
<sequence length="202" mass="24514">MHNIKILYYDKNIILLNKPFGLEIRSILKNKINNNLPNNGILNRLDKYTSGIVIIARNNLFYFYYKKLLLLNYIKKKYIAFTEKKNIKGFINLCIYKKKKIIIGKHGKKSISFYKIIKNKKNFNLLYIYIKTGRTHQIRKHLNYCKIFLKNDFYYIKKKKNFLNTLHFKTISFFYPFIMNNFILSCNLTKEIKKFFLINFLK</sequence>
<gene>
    <name evidence="4" type="primary">rluD</name>
    <name evidence="4" type="ORF">A355_0156</name>
</gene>